<dbReference type="GO" id="GO:0009225">
    <property type="term" value="P:nucleotide-sugar metabolic process"/>
    <property type="evidence" value="ECO:0007669"/>
    <property type="project" value="TreeGrafter"/>
</dbReference>
<dbReference type="Pfam" id="PF20811">
    <property type="entry name" value="PARG_cat_N"/>
    <property type="match status" value="1"/>
</dbReference>
<dbReference type="OrthoDB" id="6154436at2759"/>
<dbReference type="InterPro" id="IPR048362">
    <property type="entry name" value="PARG_helical"/>
</dbReference>
<sequence>MPSILSYASEVERIFLTSPLAYSRAFEEFSVSIPRSHVASLVACSFLCLYPNAQRQNCLFSDVNFTYFFRGITSESTAQVAKLQAILQYFACLSELEEEDEVLAQSAFRIKRRSLLLRPFNQSPPPPPPVVGAEVQP</sequence>
<dbReference type="GO" id="GO:0005737">
    <property type="term" value="C:cytoplasm"/>
    <property type="evidence" value="ECO:0007669"/>
    <property type="project" value="TreeGrafter"/>
</dbReference>
<dbReference type="GO" id="GO:0005634">
    <property type="term" value="C:nucleus"/>
    <property type="evidence" value="ECO:0007669"/>
    <property type="project" value="TreeGrafter"/>
</dbReference>
<gene>
    <name evidence="2" type="ORF">DILT_LOCUS13072</name>
</gene>
<protein>
    <recommendedName>
        <fullName evidence="1">PARG helical domain-containing protein</fullName>
    </recommendedName>
</protein>
<organism evidence="2 3">
    <name type="scientific">Dibothriocephalus latus</name>
    <name type="common">Fish tapeworm</name>
    <name type="synonym">Diphyllobothrium latum</name>
    <dbReference type="NCBI Taxonomy" id="60516"/>
    <lineage>
        <taxon>Eukaryota</taxon>
        <taxon>Metazoa</taxon>
        <taxon>Spiralia</taxon>
        <taxon>Lophotrochozoa</taxon>
        <taxon>Platyhelminthes</taxon>
        <taxon>Cestoda</taxon>
        <taxon>Eucestoda</taxon>
        <taxon>Diphyllobothriidea</taxon>
        <taxon>Diphyllobothriidae</taxon>
        <taxon>Dibothriocephalus</taxon>
    </lineage>
</organism>
<dbReference type="EMBL" id="UYRU01068762">
    <property type="protein sequence ID" value="VDN18009.1"/>
    <property type="molecule type" value="Genomic_DNA"/>
</dbReference>
<reference evidence="2 3" key="1">
    <citation type="submission" date="2018-11" db="EMBL/GenBank/DDBJ databases">
        <authorList>
            <consortium name="Pathogen Informatics"/>
        </authorList>
    </citation>
    <scope>NUCLEOTIDE SEQUENCE [LARGE SCALE GENOMIC DNA]</scope>
</reference>
<dbReference type="Proteomes" id="UP000281553">
    <property type="component" value="Unassembled WGS sequence"/>
</dbReference>
<keyword evidence="3" id="KW-1185">Reference proteome</keyword>
<evidence type="ECO:0000313" key="3">
    <source>
        <dbReference type="Proteomes" id="UP000281553"/>
    </source>
</evidence>
<proteinExistence type="predicted"/>
<feature type="domain" description="PARG helical" evidence="1">
    <location>
        <begin position="1"/>
        <end position="98"/>
    </location>
</feature>
<dbReference type="AlphaFoldDB" id="A0A3P7PCQ8"/>
<dbReference type="PANTHER" id="PTHR12837:SF0">
    <property type="entry name" value="POLY(ADP-RIBOSE) GLYCOHYDROLASE"/>
    <property type="match status" value="1"/>
</dbReference>
<evidence type="ECO:0000313" key="2">
    <source>
        <dbReference type="EMBL" id="VDN18009.1"/>
    </source>
</evidence>
<feature type="non-terminal residue" evidence="2">
    <location>
        <position position="137"/>
    </location>
</feature>
<dbReference type="GO" id="GO:0004649">
    <property type="term" value="F:poly(ADP-ribose) glycohydrolase activity"/>
    <property type="evidence" value="ECO:0007669"/>
    <property type="project" value="InterPro"/>
</dbReference>
<evidence type="ECO:0000259" key="1">
    <source>
        <dbReference type="Pfam" id="PF20811"/>
    </source>
</evidence>
<dbReference type="GO" id="GO:0006282">
    <property type="term" value="P:regulation of DNA repair"/>
    <property type="evidence" value="ECO:0007669"/>
    <property type="project" value="InterPro"/>
</dbReference>
<accession>A0A3P7PCQ8</accession>
<dbReference type="GO" id="GO:1990966">
    <property type="term" value="P:ATP generation from poly-ADP-D-ribose"/>
    <property type="evidence" value="ECO:0007669"/>
    <property type="project" value="TreeGrafter"/>
</dbReference>
<dbReference type="GO" id="GO:0005975">
    <property type="term" value="P:carbohydrate metabolic process"/>
    <property type="evidence" value="ECO:0007669"/>
    <property type="project" value="InterPro"/>
</dbReference>
<dbReference type="PANTHER" id="PTHR12837">
    <property type="entry name" value="POLY ADP-RIBOSE GLYCOHYDROLASE"/>
    <property type="match status" value="1"/>
</dbReference>
<dbReference type="InterPro" id="IPR007724">
    <property type="entry name" value="Poly_GlycHdrlase"/>
</dbReference>
<name>A0A3P7PCQ8_DIBLA</name>